<dbReference type="EMBL" id="CAFBPI010000055">
    <property type="protein sequence ID" value="CAB5018825.1"/>
    <property type="molecule type" value="Genomic_DNA"/>
</dbReference>
<keyword evidence="1" id="KW-1133">Transmembrane helix</keyword>
<evidence type="ECO:0000313" key="4">
    <source>
        <dbReference type="EMBL" id="CAB5018825.1"/>
    </source>
</evidence>
<dbReference type="EMBL" id="CAEZUY010000007">
    <property type="protein sequence ID" value="CAB4607454.1"/>
    <property type="molecule type" value="Genomic_DNA"/>
</dbReference>
<accession>A0A6J6H858</accession>
<protein>
    <submittedName>
        <fullName evidence="3">Unannotated protein</fullName>
    </submittedName>
</protein>
<evidence type="ECO:0000313" key="2">
    <source>
        <dbReference type="EMBL" id="CAB4582438.1"/>
    </source>
</evidence>
<dbReference type="AlphaFoldDB" id="A0A6J6H858"/>
<keyword evidence="1" id="KW-0812">Transmembrane</keyword>
<feature type="transmembrane region" description="Helical" evidence="1">
    <location>
        <begin position="21"/>
        <end position="44"/>
    </location>
</feature>
<proteinExistence type="predicted"/>
<evidence type="ECO:0000313" key="3">
    <source>
        <dbReference type="EMBL" id="CAB4607454.1"/>
    </source>
</evidence>
<keyword evidence="1" id="KW-0472">Membrane</keyword>
<gene>
    <name evidence="2" type="ORF">UFOPK1778_00081</name>
    <name evidence="3" type="ORF">UFOPK1863_00174</name>
    <name evidence="4" type="ORF">UFOPK4095_00882</name>
</gene>
<dbReference type="EMBL" id="CAEZUD010000002">
    <property type="protein sequence ID" value="CAB4582438.1"/>
    <property type="molecule type" value="Genomic_DNA"/>
</dbReference>
<name>A0A6J6H858_9ZZZZ</name>
<evidence type="ECO:0000256" key="1">
    <source>
        <dbReference type="SAM" id="Phobius"/>
    </source>
</evidence>
<sequence>MEKYYCDDPDDLYEQPRKRSLLGILTSIVLIAGGAFFVQTTLAANVTINSNQSKEFGQGIAQTPACSGNTSLTLTPVSTFVNASGGGGYYFNSATVSGIPDTCFGVDFTINAFGSTSNSPLALFNSTSTSAVIYNSSGTFLVGAGSAGMSISSSTRSFTISFTSPVALTANIAKFTIQSGPHSPTCAIDAVCALGDIGPGGGTIFYVSQTAFTETGAPCASSCHYLEGRVAVGPSAQWSINYATTQIGAAAQGTSIGTGYANTTAIITQNGAYNAVTNNYAAGAAKSYTGGGKTDWFMPSKMELAELVTYESGLSVPDPTYGPSVFYNSSSEFDATHVWGELMYSTGYPVSGVGKTDNNHFISVRAL</sequence>
<reference evidence="3" key="1">
    <citation type="submission" date="2020-05" db="EMBL/GenBank/DDBJ databases">
        <authorList>
            <person name="Chiriac C."/>
            <person name="Salcher M."/>
            <person name="Ghai R."/>
            <person name="Kavagutti S V."/>
        </authorList>
    </citation>
    <scope>NUCLEOTIDE SEQUENCE</scope>
</reference>
<organism evidence="3">
    <name type="scientific">freshwater metagenome</name>
    <dbReference type="NCBI Taxonomy" id="449393"/>
    <lineage>
        <taxon>unclassified sequences</taxon>
        <taxon>metagenomes</taxon>
        <taxon>ecological metagenomes</taxon>
    </lineage>
</organism>